<dbReference type="PANTHER" id="PTHR30050">
    <property type="entry name" value="CHROMOSOMAL REPLICATION INITIATOR PROTEIN DNAA"/>
    <property type="match status" value="1"/>
</dbReference>
<evidence type="ECO:0000259" key="1">
    <source>
        <dbReference type="Pfam" id="PF01695"/>
    </source>
</evidence>
<dbReference type="SUPFAM" id="SSF52540">
    <property type="entry name" value="P-loop containing nucleoside triphosphate hydrolases"/>
    <property type="match status" value="1"/>
</dbReference>
<dbReference type="Proteomes" id="UP001596506">
    <property type="component" value="Unassembled WGS sequence"/>
</dbReference>
<proteinExistence type="predicted"/>
<comment type="caution">
    <text evidence="2">The sequence shown here is derived from an EMBL/GenBank/DDBJ whole genome shotgun (WGS) entry which is preliminary data.</text>
</comment>
<accession>A0ABW2IYI4</accession>
<dbReference type="Pfam" id="PF01695">
    <property type="entry name" value="IstB_IS21"/>
    <property type="match status" value="1"/>
</dbReference>
<dbReference type="Gene3D" id="3.40.50.300">
    <property type="entry name" value="P-loop containing nucleotide triphosphate hydrolases"/>
    <property type="match status" value="1"/>
</dbReference>
<dbReference type="InterPro" id="IPR002611">
    <property type="entry name" value="IstB_ATP-bd"/>
</dbReference>
<evidence type="ECO:0000313" key="2">
    <source>
        <dbReference type="EMBL" id="MFC7296078.1"/>
    </source>
</evidence>
<reference evidence="3" key="1">
    <citation type="journal article" date="2019" name="Int. J. Syst. Evol. Microbiol.">
        <title>The Global Catalogue of Microorganisms (GCM) 10K type strain sequencing project: providing services to taxonomists for standard genome sequencing and annotation.</title>
        <authorList>
            <consortium name="The Broad Institute Genomics Platform"/>
            <consortium name="The Broad Institute Genome Sequencing Center for Infectious Disease"/>
            <person name="Wu L."/>
            <person name="Ma J."/>
        </authorList>
    </citation>
    <scope>NUCLEOTIDE SEQUENCE [LARGE SCALE GENOMIC DNA]</scope>
    <source>
        <strain evidence="3">CCUG 60559</strain>
    </source>
</reference>
<feature type="domain" description="IstB-like ATP-binding" evidence="1">
    <location>
        <begin position="132"/>
        <end position="251"/>
    </location>
</feature>
<dbReference type="EMBL" id="JBHTBD010000007">
    <property type="protein sequence ID" value="MFC7296078.1"/>
    <property type="molecule type" value="Genomic_DNA"/>
</dbReference>
<protein>
    <submittedName>
        <fullName evidence="2">ATP-binding protein</fullName>
    </submittedName>
</protein>
<keyword evidence="3" id="KW-1185">Reference proteome</keyword>
<gene>
    <name evidence="2" type="ORF">ACFQQA_15250</name>
</gene>
<dbReference type="RefSeq" id="WP_100689427.1">
    <property type="nucleotide sequence ID" value="NZ_JBHTBD010000007.1"/>
</dbReference>
<sequence length="277" mass="31441">MGSLISEVLGVPDEQMDKILGIDDRRNGLCETHGDFIDRHHSGKGRASEGWAGCPQCAEERHQERMREEEYQRQMELMRQRARRFVAQSGIPKRFSGKSFDTYRPVNGKSASILRKIREYSDIVSSGEHAGRSLILLGNVGNGKTHLACALLEDVILRTCKPGHYWTFAELVRDVKASWRKNSEESEQDVYDRFANSELAILDEVGMQNFTDFEQTVAYEAVNARYLLEKPTVVITNLPASELSICLGERVVDRLRESGGKAFDFDWDSYRSKGAEQ</sequence>
<dbReference type="PANTHER" id="PTHR30050:SF4">
    <property type="entry name" value="ATP-BINDING PROTEIN RV3427C IN INSERTION SEQUENCE-RELATED"/>
    <property type="match status" value="1"/>
</dbReference>
<name>A0ABW2IYI4_9GAMM</name>
<evidence type="ECO:0000313" key="3">
    <source>
        <dbReference type="Proteomes" id="UP001596506"/>
    </source>
</evidence>
<keyword evidence="2" id="KW-0547">Nucleotide-binding</keyword>
<dbReference type="GO" id="GO:0005524">
    <property type="term" value="F:ATP binding"/>
    <property type="evidence" value="ECO:0007669"/>
    <property type="project" value="UniProtKB-KW"/>
</dbReference>
<dbReference type="InterPro" id="IPR027417">
    <property type="entry name" value="P-loop_NTPase"/>
</dbReference>
<organism evidence="2 3">
    <name type="scientific">Marinobacter aromaticivorans</name>
    <dbReference type="NCBI Taxonomy" id="1494078"/>
    <lineage>
        <taxon>Bacteria</taxon>
        <taxon>Pseudomonadati</taxon>
        <taxon>Pseudomonadota</taxon>
        <taxon>Gammaproteobacteria</taxon>
        <taxon>Pseudomonadales</taxon>
        <taxon>Marinobacteraceae</taxon>
        <taxon>Marinobacter</taxon>
    </lineage>
</organism>
<keyword evidence="2" id="KW-0067">ATP-binding</keyword>